<accession>A0A1A9ZQ08</accession>
<dbReference type="AlphaFoldDB" id="A0A1A9ZQ08"/>
<reference evidence="2" key="1">
    <citation type="submission" date="2014-03" db="EMBL/GenBank/DDBJ databases">
        <authorList>
            <person name="Aksoy S."/>
            <person name="Warren W."/>
            <person name="Wilson R.K."/>
        </authorList>
    </citation>
    <scope>NUCLEOTIDE SEQUENCE [LARGE SCALE GENOMIC DNA]</scope>
    <source>
        <strain evidence="2">IAEA</strain>
    </source>
</reference>
<dbReference type="EnsemblMetazoa" id="GPAI021452-RA">
    <property type="protein sequence ID" value="GPAI021452-PA"/>
    <property type="gene ID" value="GPAI021452"/>
</dbReference>
<dbReference type="VEuPathDB" id="VectorBase:GPAI021452"/>
<evidence type="ECO:0000313" key="2">
    <source>
        <dbReference type="Proteomes" id="UP000092445"/>
    </source>
</evidence>
<name>A0A1A9ZQ08_GLOPL</name>
<reference evidence="1" key="2">
    <citation type="submission" date="2020-05" db="UniProtKB">
        <authorList>
            <consortium name="EnsemblMetazoa"/>
        </authorList>
    </citation>
    <scope>IDENTIFICATION</scope>
    <source>
        <strain evidence="1">IAEA</strain>
    </source>
</reference>
<protein>
    <submittedName>
        <fullName evidence="1">Uncharacterized protein</fullName>
    </submittedName>
</protein>
<keyword evidence="2" id="KW-1185">Reference proteome</keyword>
<dbReference type="Proteomes" id="UP000092445">
    <property type="component" value="Unassembled WGS sequence"/>
</dbReference>
<evidence type="ECO:0000313" key="1">
    <source>
        <dbReference type="EnsemblMetazoa" id="GPAI021452-PA"/>
    </source>
</evidence>
<organism evidence="1 2">
    <name type="scientific">Glossina pallidipes</name>
    <name type="common">Tsetse fly</name>
    <dbReference type="NCBI Taxonomy" id="7398"/>
    <lineage>
        <taxon>Eukaryota</taxon>
        <taxon>Metazoa</taxon>
        <taxon>Ecdysozoa</taxon>
        <taxon>Arthropoda</taxon>
        <taxon>Hexapoda</taxon>
        <taxon>Insecta</taxon>
        <taxon>Pterygota</taxon>
        <taxon>Neoptera</taxon>
        <taxon>Endopterygota</taxon>
        <taxon>Diptera</taxon>
        <taxon>Brachycera</taxon>
        <taxon>Muscomorpha</taxon>
        <taxon>Hippoboscoidea</taxon>
        <taxon>Glossinidae</taxon>
        <taxon>Glossina</taxon>
    </lineage>
</organism>
<proteinExistence type="predicted"/>
<sequence>MILNLEDEELGRLKANPLHPTGEALRDRREESAFACSLSLFSMHDDSPDVLASCFGDSFSIIRELSALFSDITATTCSISSILSSQEVASEFLLTNFGKQFSITCEESLDPVIKSSNGEILCAEEVSAILESSNSNTTSSSKFLNSAPTRFLLTQRIRRVNEASNQIHIINKTKSPNVVVYLWLPINKAEGHSTIEAATSEEAKTQHN</sequence>